<proteinExistence type="predicted"/>
<dbReference type="SUPFAM" id="SSF53098">
    <property type="entry name" value="Ribonuclease H-like"/>
    <property type="match status" value="1"/>
</dbReference>
<dbReference type="CDD" id="cd01644">
    <property type="entry name" value="RT_pepA17"/>
    <property type="match status" value="1"/>
</dbReference>
<dbReference type="AlphaFoldDB" id="A0A9R1U2G5"/>
<dbReference type="Gene3D" id="1.10.340.70">
    <property type="match status" value="1"/>
</dbReference>
<dbReference type="InterPro" id="IPR008042">
    <property type="entry name" value="Retrotrans_Pao"/>
</dbReference>
<dbReference type="RefSeq" id="XP_011304741.1">
    <property type="nucleotide sequence ID" value="XM_011306439.1"/>
</dbReference>
<gene>
    <name evidence="3" type="primary">LOC105267522</name>
</gene>
<evidence type="ECO:0000259" key="1">
    <source>
        <dbReference type="PROSITE" id="PS50994"/>
    </source>
</evidence>
<dbReference type="PROSITE" id="PS50994">
    <property type="entry name" value="INTEGRASE"/>
    <property type="match status" value="1"/>
</dbReference>
<evidence type="ECO:0000313" key="3">
    <source>
        <dbReference type="RefSeq" id="XP_011304741.1"/>
    </source>
</evidence>
<reference evidence="3" key="1">
    <citation type="submission" date="2025-08" db="UniProtKB">
        <authorList>
            <consortium name="RefSeq"/>
        </authorList>
    </citation>
    <scope>IDENTIFICATION</scope>
    <source>
        <strain evidence="3">USDA-PBARC FA_bdor</strain>
        <tissue evidence="3">Whole organism</tissue>
    </source>
</reference>
<dbReference type="Pfam" id="PF18701">
    <property type="entry name" value="DUF5641"/>
    <property type="match status" value="1"/>
</dbReference>
<dbReference type="GO" id="GO:0042575">
    <property type="term" value="C:DNA polymerase complex"/>
    <property type="evidence" value="ECO:0007669"/>
    <property type="project" value="UniProtKB-ARBA"/>
</dbReference>
<dbReference type="InterPro" id="IPR040676">
    <property type="entry name" value="DUF5641"/>
</dbReference>
<dbReference type="OrthoDB" id="6599864at2759"/>
<dbReference type="Gene3D" id="3.30.420.10">
    <property type="entry name" value="Ribonuclease H-like superfamily/Ribonuclease H"/>
    <property type="match status" value="1"/>
</dbReference>
<evidence type="ECO:0000313" key="2">
    <source>
        <dbReference type="Proteomes" id="UP000694866"/>
    </source>
</evidence>
<accession>A0A9R1U2G5</accession>
<dbReference type="Pfam" id="PF17921">
    <property type="entry name" value="Integrase_H2C2"/>
    <property type="match status" value="1"/>
</dbReference>
<dbReference type="Pfam" id="PF05380">
    <property type="entry name" value="Peptidase_A17"/>
    <property type="match status" value="1"/>
</dbReference>
<dbReference type="GeneID" id="105267522"/>
<dbReference type="Gene3D" id="3.30.70.270">
    <property type="match status" value="1"/>
</dbReference>
<dbReference type="InterPro" id="IPR036397">
    <property type="entry name" value="RNaseH_sf"/>
</dbReference>
<dbReference type="Proteomes" id="UP000694866">
    <property type="component" value="Unplaced"/>
</dbReference>
<dbReference type="InterPro" id="IPR043502">
    <property type="entry name" value="DNA/RNA_pol_sf"/>
</dbReference>
<dbReference type="InterPro" id="IPR012337">
    <property type="entry name" value="RNaseH-like_sf"/>
</dbReference>
<keyword evidence="2" id="KW-1185">Reference proteome</keyword>
<dbReference type="Gene3D" id="3.10.10.10">
    <property type="entry name" value="HIV Type 1 Reverse Transcriptase, subunit A, domain 1"/>
    <property type="match status" value="1"/>
</dbReference>
<dbReference type="GO" id="GO:0003676">
    <property type="term" value="F:nucleic acid binding"/>
    <property type="evidence" value="ECO:0007669"/>
    <property type="project" value="InterPro"/>
</dbReference>
<dbReference type="InterPro" id="IPR001584">
    <property type="entry name" value="Integrase_cat-core"/>
</dbReference>
<protein>
    <recommendedName>
        <fullName evidence="1">Integrase catalytic domain-containing protein</fullName>
    </recommendedName>
</protein>
<sequence length="1008" mass="114899">MEEYISLGHMTLCDETEDGYYLPHHAVIKESSATTKVRVVFDASAKTSTGILLNDTLLVGPTIQNTIFEQILRFRTHHYVSTADIEKMYRQILIPPEDRQFQKVLWIHQGKLRTFQLNTVTFGTAAAPFLAVRTMQQLARDEAHDFPRASKLLLRDFYVDDFVSGGKSLAELLSIRDEMIALLSRGGFVIRQWASNHSSVLDSIDKRFFDLDCLIKNDPIQKTLGIIWDAENDLLQYTSNRVDPSTVATKRTLLSQLSKIFDPLGLLGPISLFAKVLIQECWKAKITWDESLPQDIHTKWSHLAHQLPKLQDVSFPRQIFILNPSRLEIHRFCDASIHGYGACLYAKSHNSQGDVSIRLICSKSRVAPLSGVTIPRLELCAATILKKLYLETKSQFGSPIDQVYFWSDSTIVLCWLKKALHLLRTFESNRVADLQTLGDQVIWRHVRSEDNPADALSRGQLPFDFTQNSLWTSGPPWLTLSHSQWPQLIIPSTTQVPGLKKSICLLTNASPEPIYAHFSNFERCARVVAYILRWKNTTAPRIRPLSVEEIHEAEDRIIMIVQQERFSMELQRLSKQQSLENSAQYYKKGTPFDRLHPFIDNKGILRVGGRLKKSELSYNQKHAILLPTKHPVTDMIIRQVHQSNLHAGIQSTLHASRTKFWILNGKDQIRKVIHRCVVCIRQRPKLIHAQMADLPEARVKEAPAFSRTGVDFFGPILIKEKKDRNRSFLKAYGCVFVCMVSKAVHIELVTALSSEGFLSAFRRFVSRRGVPDDVYSDNGTNFVGANRELNDLYELISSQEFKENISNHALSRRIKWHFNPPLSPHFGGIWEAAVKSFNHHLKRVLKDHKLTYEQLNTLLIEIETILNSRPLCTLSADPNDPLAITPAHLLIGGSFNALPEKSLLPVADNRLSTFHFITKARQDFWKTWNKEYLHELQVRHKWQDSTAELKVGSVVILMDDLSICTRWPLGVITEIFPGSDGIARVASIKTASGIYKRNITRLCLLPIT</sequence>
<dbReference type="InterPro" id="IPR041588">
    <property type="entry name" value="Integrase_H2C2"/>
</dbReference>
<dbReference type="PANTHER" id="PTHR47331">
    <property type="entry name" value="PHD-TYPE DOMAIN-CONTAINING PROTEIN"/>
    <property type="match status" value="1"/>
</dbReference>
<dbReference type="InterPro" id="IPR043128">
    <property type="entry name" value="Rev_trsase/Diguanyl_cyclase"/>
</dbReference>
<dbReference type="KEGG" id="fas:105267522"/>
<organism evidence="2 3">
    <name type="scientific">Fopius arisanus</name>
    <dbReference type="NCBI Taxonomy" id="64838"/>
    <lineage>
        <taxon>Eukaryota</taxon>
        <taxon>Metazoa</taxon>
        <taxon>Ecdysozoa</taxon>
        <taxon>Arthropoda</taxon>
        <taxon>Hexapoda</taxon>
        <taxon>Insecta</taxon>
        <taxon>Pterygota</taxon>
        <taxon>Neoptera</taxon>
        <taxon>Endopterygota</taxon>
        <taxon>Hymenoptera</taxon>
        <taxon>Apocrita</taxon>
        <taxon>Ichneumonoidea</taxon>
        <taxon>Braconidae</taxon>
        <taxon>Opiinae</taxon>
        <taxon>Fopius</taxon>
    </lineage>
</organism>
<name>A0A9R1U2G5_9HYME</name>
<feature type="domain" description="Integrase catalytic" evidence="1">
    <location>
        <begin position="699"/>
        <end position="894"/>
    </location>
</feature>
<dbReference type="GO" id="GO:0015074">
    <property type="term" value="P:DNA integration"/>
    <property type="evidence" value="ECO:0007669"/>
    <property type="project" value="InterPro"/>
</dbReference>
<dbReference type="SUPFAM" id="SSF56672">
    <property type="entry name" value="DNA/RNA polymerases"/>
    <property type="match status" value="1"/>
</dbReference>
<dbReference type="GO" id="GO:0071897">
    <property type="term" value="P:DNA biosynthetic process"/>
    <property type="evidence" value="ECO:0007669"/>
    <property type="project" value="UniProtKB-ARBA"/>
</dbReference>
<dbReference type="PANTHER" id="PTHR47331:SF4">
    <property type="entry name" value="PEPTIDASE S1 DOMAIN-CONTAINING PROTEIN"/>
    <property type="match status" value="1"/>
</dbReference>